<organism evidence="1 2">
    <name type="scientific">Xylocopilactobacillus apicola</name>
    <dbReference type="NCBI Taxonomy" id="2932184"/>
    <lineage>
        <taxon>Bacteria</taxon>
        <taxon>Bacillati</taxon>
        <taxon>Bacillota</taxon>
        <taxon>Bacilli</taxon>
        <taxon>Lactobacillales</taxon>
        <taxon>Lactobacillaceae</taxon>
        <taxon>Xylocopilactobacillus</taxon>
    </lineage>
</organism>
<keyword evidence="2" id="KW-1185">Reference proteome</keyword>
<dbReference type="RefSeq" id="WP_317635941.1">
    <property type="nucleotide sequence ID" value="NZ_AP026802.1"/>
</dbReference>
<proteinExistence type="predicted"/>
<reference evidence="1 2" key="1">
    <citation type="journal article" date="2023" name="Microbiol. Spectr.">
        <title>Symbiosis of Carpenter Bees with Uncharacterized Lactic Acid Bacteria Showing NAD Auxotrophy.</title>
        <authorList>
            <person name="Kawasaki S."/>
            <person name="Ozawa K."/>
            <person name="Mori T."/>
            <person name="Yamamoto A."/>
            <person name="Ito M."/>
            <person name="Ohkuma M."/>
            <person name="Sakamoto M."/>
            <person name="Matsutani M."/>
        </authorList>
    </citation>
    <scope>NUCLEOTIDE SEQUENCE [LARGE SCALE GENOMIC DNA]</scope>
    <source>
        <strain evidence="1 2">XA3</strain>
    </source>
</reference>
<dbReference type="KEGG" id="xap:XA3_04590"/>
<dbReference type="AlphaFoldDB" id="A0AAU9D3K5"/>
<evidence type="ECO:0000313" key="1">
    <source>
        <dbReference type="EMBL" id="BDR58018.1"/>
    </source>
</evidence>
<sequence>MKKNLKIPMGFVKQTNDGRTVITYGKGQQLFSIFIPLLDVVDWSNPTYREINFDPDQKYDVVIGDSAIGAQPMSGSVKGDVIEDDLNRLINN</sequence>
<dbReference type="Proteomes" id="UP001321861">
    <property type="component" value="Chromosome"/>
</dbReference>
<evidence type="ECO:0000313" key="2">
    <source>
        <dbReference type="Proteomes" id="UP001321861"/>
    </source>
</evidence>
<accession>A0AAU9D3K5</accession>
<protein>
    <submittedName>
        <fullName evidence="1">Uncharacterized protein</fullName>
    </submittedName>
</protein>
<name>A0AAU9D3K5_9LACO</name>
<gene>
    <name evidence="1" type="ORF">XA3_04590</name>
</gene>
<dbReference type="EMBL" id="AP026802">
    <property type="protein sequence ID" value="BDR58018.1"/>
    <property type="molecule type" value="Genomic_DNA"/>
</dbReference>